<dbReference type="SUPFAM" id="SSF52540">
    <property type="entry name" value="P-loop containing nucleoside triphosphate hydrolases"/>
    <property type="match status" value="1"/>
</dbReference>
<comment type="catalytic activity">
    <reaction evidence="8">
        <text>CMP + ATP = CDP + ADP</text>
        <dbReference type="Rhea" id="RHEA:11600"/>
        <dbReference type="ChEBI" id="CHEBI:30616"/>
        <dbReference type="ChEBI" id="CHEBI:58069"/>
        <dbReference type="ChEBI" id="CHEBI:60377"/>
        <dbReference type="ChEBI" id="CHEBI:456216"/>
        <dbReference type="EC" id="2.7.4.25"/>
    </reaction>
</comment>
<evidence type="ECO:0000259" key="9">
    <source>
        <dbReference type="Pfam" id="PF02224"/>
    </source>
</evidence>
<protein>
    <recommendedName>
        <fullName evidence="2">(d)CMP kinase</fullName>
        <ecNumber evidence="2">2.7.4.25</ecNumber>
    </recommendedName>
</protein>
<dbReference type="InterPro" id="IPR011994">
    <property type="entry name" value="Cytidylate_kinase_dom"/>
</dbReference>
<keyword evidence="6" id="KW-0067">ATP-binding</keyword>
<dbReference type="GO" id="GO:0036431">
    <property type="term" value="F:dCMP kinase activity"/>
    <property type="evidence" value="ECO:0007669"/>
    <property type="project" value="InterPro"/>
</dbReference>
<comment type="caution">
    <text evidence="10">The sequence shown here is derived from an EMBL/GenBank/DDBJ whole genome shotgun (WGS) entry which is preliminary data.</text>
</comment>
<evidence type="ECO:0000256" key="8">
    <source>
        <dbReference type="ARBA" id="ARBA00048478"/>
    </source>
</evidence>
<evidence type="ECO:0000256" key="2">
    <source>
        <dbReference type="ARBA" id="ARBA00012906"/>
    </source>
</evidence>
<dbReference type="InterPro" id="IPR027417">
    <property type="entry name" value="P-loop_NTPase"/>
</dbReference>
<proteinExistence type="inferred from homology"/>
<dbReference type="AlphaFoldDB" id="A0A1Y1S9K6"/>
<evidence type="ECO:0000256" key="1">
    <source>
        <dbReference type="ARBA" id="ARBA00009427"/>
    </source>
</evidence>
<organism evidence="10 11">
    <name type="scientific">Enterospora canceri</name>
    <dbReference type="NCBI Taxonomy" id="1081671"/>
    <lineage>
        <taxon>Eukaryota</taxon>
        <taxon>Fungi</taxon>
        <taxon>Fungi incertae sedis</taxon>
        <taxon>Microsporidia</taxon>
        <taxon>Enterocytozoonidae</taxon>
        <taxon>Enterospora</taxon>
    </lineage>
</organism>
<dbReference type="Gene3D" id="3.40.50.300">
    <property type="entry name" value="P-loop containing nucleotide triphosphate hydrolases"/>
    <property type="match status" value="1"/>
</dbReference>
<evidence type="ECO:0000256" key="5">
    <source>
        <dbReference type="ARBA" id="ARBA00022777"/>
    </source>
</evidence>
<dbReference type="EC" id="2.7.4.25" evidence="2"/>
<gene>
    <name evidence="10" type="ORF">ECANGB1_2447</name>
</gene>
<dbReference type="EMBL" id="LWDP01000001">
    <property type="protein sequence ID" value="ORD95148.1"/>
    <property type="molecule type" value="Genomic_DNA"/>
</dbReference>
<dbReference type="HAMAP" id="MF_00238">
    <property type="entry name" value="Cytidyl_kinase_type1"/>
    <property type="match status" value="1"/>
</dbReference>
<dbReference type="InterPro" id="IPR003136">
    <property type="entry name" value="Cytidylate_kin"/>
</dbReference>
<dbReference type="VEuPathDB" id="MicrosporidiaDB:ECANGB1_2447"/>
<keyword evidence="11" id="KW-1185">Reference proteome</keyword>
<keyword evidence="5 10" id="KW-0418">Kinase</keyword>
<dbReference type="Pfam" id="PF02224">
    <property type="entry name" value="Cytidylate_kin"/>
    <property type="match status" value="1"/>
</dbReference>
<keyword evidence="4" id="KW-0547">Nucleotide-binding</keyword>
<evidence type="ECO:0000256" key="3">
    <source>
        <dbReference type="ARBA" id="ARBA00022679"/>
    </source>
</evidence>
<dbReference type="OrthoDB" id="10263145at2759"/>
<evidence type="ECO:0000256" key="7">
    <source>
        <dbReference type="ARBA" id="ARBA00047615"/>
    </source>
</evidence>
<evidence type="ECO:0000256" key="6">
    <source>
        <dbReference type="ARBA" id="ARBA00022840"/>
    </source>
</evidence>
<comment type="similarity">
    <text evidence="1">Belongs to the cytidylate kinase family. Type 1 subfamily.</text>
</comment>
<evidence type="ECO:0000313" key="10">
    <source>
        <dbReference type="EMBL" id="ORD95148.1"/>
    </source>
</evidence>
<accession>A0A1Y1S9K6</accession>
<dbReference type="CDD" id="cd02020">
    <property type="entry name" value="CMPK"/>
    <property type="match status" value="1"/>
</dbReference>
<dbReference type="GO" id="GO:0005524">
    <property type="term" value="F:ATP binding"/>
    <property type="evidence" value="ECO:0007669"/>
    <property type="project" value="UniProtKB-KW"/>
</dbReference>
<dbReference type="NCBIfam" id="TIGR00017">
    <property type="entry name" value="cmk"/>
    <property type="match status" value="1"/>
</dbReference>
<comment type="catalytic activity">
    <reaction evidence="7">
        <text>dCMP + ATP = dCDP + ADP</text>
        <dbReference type="Rhea" id="RHEA:25094"/>
        <dbReference type="ChEBI" id="CHEBI:30616"/>
        <dbReference type="ChEBI" id="CHEBI:57566"/>
        <dbReference type="ChEBI" id="CHEBI:58593"/>
        <dbReference type="ChEBI" id="CHEBI:456216"/>
        <dbReference type="EC" id="2.7.4.25"/>
    </reaction>
</comment>
<feature type="domain" description="Cytidylate kinase" evidence="9">
    <location>
        <begin position="6"/>
        <end position="213"/>
    </location>
</feature>
<keyword evidence="3" id="KW-0808">Transferase</keyword>
<evidence type="ECO:0000256" key="4">
    <source>
        <dbReference type="ARBA" id="ARBA00022741"/>
    </source>
</evidence>
<dbReference type="Proteomes" id="UP000192639">
    <property type="component" value="Unassembled WGS sequence"/>
</dbReference>
<name>A0A1Y1S9K6_9MICR</name>
<evidence type="ECO:0000313" key="11">
    <source>
        <dbReference type="Proteomes" id="UP000192639"/>
    </source>
</evidence>
<reference evidence="10 11" key="1">
    <citation type="journal article" date="2017" name="Environ. Microbiol.">
        <title>Decay of the glycolytic pathway and adaptation to intranuclear parasitism within Enterocytozoonidae microsporidia.</title>
        <authorList>
            <person name="Wiredu Boakye D."/>
            <person name="Jaroenlak P."/>
            <person name="Prachumwat A."/>
            <person name="Williams T.A."/>
            <person name="Bateman K.S."/>
            <person name="Itsathitphaisarn O."/>
            <person name="Sritunyalucksana K."/>
            <person name="Paszkiewicz K.H."/>
            <person name="Moore K.A."/>
            <person name="Stentiford G.D."/>
            <person name="Williams B.A."/>
        </authorList>
    </citation>
    <scope>NUCLEOTIDE SEQUENCE [LARGE SCALE GENOMIC DNA]</scope>
    <source>
        <strain evidence="10 11">GB1</strain>
    </source>
</reference>
<dbReference type="GO" id="GO:0006139">
    <property type="term" value="P:nucleobase-containing compound metabolic process"/>
    <property type="evidence" value="ECO:0007669"/>
    <property type="project" value="InterPro"/>
</dbReference>
<sequence length="225" mass="25949">MNKIRIAIDGPSASGKSSAAERLAERLGYFRVEGGSFYRAITHLILEKYGDEYNLENDDVKQFVEGTKIEIRNRELFSNGRSLMKYLRTSRIDENVGLVAKVKYIRTIVHKIERELVESCDCGLVMDGRDIGTVVMPDAFIKFFITASAEERASRRTMQDKSLNYKDVLENLKKRDYEDTHREHDPLIQAEDAILINNEHLNLEQTVQLMNNMFTDKMTSSYELP</sequence>